<dbReference type="AlphaFoldDB" id="A0A1B8NYE9"/>
<protein>
    <submittedName>
        <fullName evidence="2">Glutamine amidotransferase</fullName>
    </submittedName>
</protein>
<dbReference type="Proteomes" id="UP000092504">
    <property type="component" value="Unassembled WGS sequence"/>
</dbReference>
<reference evidence="2 3" key="1">
    <citation type="submission" date="2016-06" db="EMBL/GenBank/DDBJ databases">
        <title>Genome sequence of halotolerant plant growth promoting strain of Halomonas elongata HEK1 isolated from salterns of Rann of Kutch, Gujarat, India.</title>
        <authorList>
            <person name="Gaba S."/>
            <person name="Singh R.N."/>
            <person name="Abrol S."/>
            <person name="Kaushik R."/>
            <person name="Saxena A.K."/>
        </authorList>
    </citation>
    <scope>NUCLEOTIDE SEQUENCE [LARGE SCALE GENOMIC DNA]</scope>
    <source>
        <strain evidence="2 3">HEK1</strain>
    </source>
</reference>
<dbReference type="InterPro" id="IPR017926">
    <property type="entry name" value="GATASE"/>
</dbReference>
<evidence type="ECO:0000259" key="1">
    <source>
        <dbReference type="Pfam" id="PF00117"/>
    </source>
</evidence>
<evidence type="ECO:0000313" key="2">
    <source>
        <dbReference type="EMBL" id="OBX35012.1"/>
    </source>
</evidence>
<dbReference type="EMBL" id="MAJD01000002">
    <property type="protein sequence ID" value="OBX35012.1"/>
    <property type="molecule type" value="Genomic_DNA"/>
</dbReference>
<accession>A0A1B8NYE9</accession>
<dbReference type="PANTHER" id="PTHR42695:SF5">
    <property type="entry name" value="GLUTAMINE AMIDOTRANSFERASE YLR126C-RELATED"/>
    <property type="match status" value="1"/>
</dbReference>
<dbReference type="InterPro" id="IPR029062">
    <property type="entry name" value="Class_I_gatase-like"/>
</dbReference>
<dbReference type="Pfam" id="PF00117">
    <property type="entry name" value="GATase"/>
    <property type="match status" value="1"/>
</dbReference>
<dbReference type="GO" id="GO:0016740">
    <property type="term" value="F:transferase activity"/>
    <property type="evidence" value="ECO:0007669"/>
    <property type="project" value="UniProtKB-KW"/>
</dbReference>
<gene>
    <name evidence="2" type="ORF">A8U91_04076</name>
</gene>
<dbReference type="PANTHER" id="PTHR42695">
    <property type="entry name" value="GLUTAMINE AMIDOTRANSFERASE YLR126C-RELATED"/>
    <property type="match status" value="1"/>
</dbReference>
<proteinExistence type="predicted"/>
<dbReference type="InterPro" id="IPR044992">
    <property type="entry name" value="ChyE-like"/>
</dbReference>
<name>A0A1B8NYE9_HALEL</name>
<dbReference type="Gene3D" id="3.40.50.880">
    <property type="match status" value="1"/>
</dbReference>
<comment type="caution">
    <text evidence="2">The sequence shown here is derived from an EMBL/GenBank/DDBJ whole genome shotgun (WGS) entry which is preliminary data.</text>
</comment>
<dbReference type="SUPFAM" id="SSF52317">
    <property type="entry name" value="Class I glutamine amidotransferase-like"/>
    <property type="match status" value="1"/>
</dbReference>
<keyword evidence="2" id="KW-0315">Glutamine amidotransferase</keyword>
<organism evidence="2 3">
    <name type="scientific">Halomonas elongata</name>
    <dbReference type="NCBI Taxonomy" id="2746"/>
    <lineage>
        <taxon>Bacteria</taxon>
        <taxon>Pseudomonadati</taxon>
        <taxon>Pseudomonadota</taxon>
        <taxon>Gammaproteobacteria</taxon>
        <taxon>Oceanospirillales</taxon>
        <taxon>Halomonadaceae</taxon>
        <taxon>Halomonas</taxon>
    </lineage>
</organism>
<keyword evidence="2" id="KW-0808">Transferase</keyword>
<sequence length="228" mass="25203">MHLHLLQHGPHRGPARIADWLDSMGHSHTVFHLHEGELPPRLADGDALIVLDGPDEGDLDPNATWPRQERKLIEQALNGQKPLLGLGHGARRIAEALGAMVSRGTYAESGWHTIDLAPDSPFDLPERFEAFMWHRDIFALPDDALPLGGSEASPMQGFSWDGNRVVGLLCHLEATPASVTAMLDHLPPLGNGPYLQERQAMLADTKRFDRLAPLLDRLLSQWLASARR</sequence>
<feature type="domain" description="Glutamine amidotransferase" evidence="1">
    <location>
        <begin position="22"/>
        <end position="177"/>
    </location>
</feature>
<dbReference type="PATRIC" id="fig|2746.7.peg.4197"/>
<evidence type="ECO:0000313" key="3">
    <source>
        <dbReference type="Proteomes" id="UP000092504"/>
    </source>
</evidence>
<dbReference type="GO" id="GO:0005829">
    <property type="term" value="C:cytosol"/>
    <property type="evidence" value="ECO:0007669"/>
    <property type="project" value="TreeGrafter"/>
</dbReference>
<dbReference type="CDD" id="cd01741">
    <property type="entry name" value="GATase1_1"/>
    <property type="match status" value="1"/>
</dbReference>